<organism evidence="3 4">
    <name type="scientific">Microbotryum intermedium</name>
    <dbReference type="NCBI Taxonomy" id="269621"/>
    <lineage>
        <taxon>Eukaryota</taxon>
        <taxon>Fungi</taxon>
        <taxon>Dikarya</taxon>
        <taxon>Basidiomycota</taxon>
        <taxon>Pucciniomycotina</taxon>
        <taxon>Microbotryomycetes</taxon>
        <taxon>Microbotryales</taxon>
        <taxon>Microbotryaceae</taxon>
        <taxon>Microbotryum</taxon>
    </lineage>
</organism>
<evidence type="ECO:0000313" key="4">
    <source>
        <dbReference type="Proteomes" id="UP000198372"/>
    </source>
</evidence>
<evidence type="ECO:0000256" key="1">
    <source>
        <dbReference type="SAM" id="Coils"/>
    </source>
</evidence>
<keyword evidence="4" id="KW-1185">Reference proteome</keyword>
<dbReference type="OrthoDB" id="2535393at2759"/>
<reference evidence="4" key="1">
    <citation type="submission" date="2016-09" db="EMBL/GenBank/DDBJ databases">
        <authorList>
            <person name="Jeantristanb JTB J.-T."/>
            <person name="Ricardo R."/>
        </authorList>
    </citation>
    <scope>NUCLEOTIDE SEQUENCE [LARGE SCALE GENOMIC DNA]</scope>
</reference>
<feature type="compositionally biased region" description="Polar residues" evidence="2">
    <location>
        <begin position="57"/>
        <end position="68"/>
    </location>
</feature>
<feature type="region of interest" description="Disordered" evidence="2">
    <location>
        <begin position="375"/>
        <end position="400"/>
    </location>
</feature>
<protein>
    <submittedName>
        <fullName evidence="3">BQ2448_6209 protein</fullName>
    </submittedName>
</protein>
<evidence type="ECO:0000313" key="3">
    <source>
        <dbReference type="EMBL" id="SCV73779.1"/>
    </source>
</evidence>
<proteinExistence type="predicted"/>
<accession>A0A238FLX7</accession>
<name>A0A238FLX7_9BASI</name>
<feature type="coiled-coil region" evidence="1">
    <location>
        <begin position="657"/>
        <end position="684"/>
    </location>
</feature>
<feature type="compositionally biased region" description="Polar residues" evidence="2">
    <location>
        <begin position="1"/>
        <end position="14"/>
    </location>
</feature>
<evidence type="ECO:0000256" key="2">
    <source>
        <dbReference type="SAM" id="MobiDB-lite"/>
    </source>
</evidence>
<dbReference type="EMBL" id="FMSP01000019">
    <property type="protein sequence ID" value="SCV73779.1"/>
    <property type="molecule type" value="Genomic_DNA"/>
</dbReference>
<sequence length="710" mass="78756">MSDTRLTRPSSEPRSQPAGATNAVRGVLHPDGRPPPQALGNAPSRTAPAIVRDEQQGQDPAQSHSHTPNGPWVHEGGRHDYSIVSQSDASHLSDGEVQRLTNQLAIQLADLGKALRPSEDTPEEVCRKSCTSIGEEQCGWSTKWKRVVDLFQEAIATLARQRDRTGQALLRLVASTTSPTIPNYEDRLRQHAAMQEIGQVRHASEGISTQSSDRSQEIPEDILSAWTGRAGSAMREEIAAWVRSQLPQLCAEQLSLAFEAGRNSEHDLSSCYLGTPPTTEPCPCTASASAGEEDTNRIFHNSARWAGGDEELRYTISSVATDPISAGYFDTHSKWYKKQYNKLEVRVQALEAAFTINPPEKTSSKRVRDQFTADAASLGTRGNHGDLPADSSAGSLREQTVTEVSRQLAPSVNARLTTSEVLEAHGELAKRNNALEDSVRKVEVDTRQRLNSSEDHHQQELHQIEHNLQSWLDREHSSLRAECISRQDAVLYDKRLEHMIEAALVSSSVVDCVEQLQDSFRGLNDSHDRLQQDQIKLSASQLEDTRANDVILQGQATKIAKHERLLDKMSKTTNETAIAINGIHVQLNKLRNDGIIGIERMRSVMNEHERQLVELANIVSDYQPLAARLEVINHDVGKTASTLEGVDRLEAIVSEQRASFTLRLEEVQERLELQNEATKLLRDKQDATAHEIKAILHPSLTQILTLVKTI</sequence>
<feature type="region of interest" description="Disordered" evidence="2">
    <location>
        <begin position="1"/>
        <end position="78"/>
    </location>
</feature>
<keyword evidence="1" id="KW-0175">Coiled coil</keyword>
<gene>
    <name evidence="3" type="ORF">BQ2448_6209</name>
</gene>
<dbReference type="AlphaFoldDB" id="A0A238FLX7"/>
<dbReference type="Proteomes" id="UP000198372">
    <property type="component" value="Unassembled WGS sequence"/>
</dbReference>